<name>A0A8J4C6G9_9CHLO</name>
<evidence type="ECO:0000313" key="2">
    <source>
        <dbReference type="Proteomes" id="UP000747110"/>
    </source>
</evidence>
<organism evidence="1 2">
    <name type="scientific">Volvox reticuliferus</name>
    <dbReference type="NCBI Taxonomy" id="1737510"/>
    <lineage>
        <taxon>Eukaryota</taxon>
        <taxon>Viridiplantae</taxon>
        <taxon>Chlorophyta</taxon>
        <taxon>core chlorophytes</taxon>
        <taxon>Chlorophyceae</taxon>
        <taxon>CS clade</taxon>
        <taxon>Chlamydomonadales</taxon>
        <taxon>Volvocaceae</taxon>
        <taxon>Volvox</taxon>
    </lineage>
</organism>
<dbReference type="OrthoDB" id="432970at2759"/>
<evidence type="ECO:0000313" key="1">
    <source>
        <dbReference type="EMBL" id="GIL76548.1"/>
    </source>
</evidence>
<reference evidence="1" key="1">
    <citation type="journal article" date="2021" name="Proc. Natl. Acad. Sci. U.S.A.">
        <title>Three genomes in the algal genus Volvox reveal the fate of a haploid sex-determining region after a transition to homothallism.</title>
        <authorList>
            <person name="Yamamoto K."/>
            <person name="Hamaji T."/>
            <person name="Kawai-Toyooka H."/>
            <person name="Matsuzaki R."/>
            <person name="Takahashi F."/>
            <person name="Nishimura Y."/>
            <person name="Kawachi M."/>
            <person name="Noguchi H."/>
            <person name="Minakuchi Y."/>
            <person name="Umen J.G."/>
            <person name="Toyoda A."/>
            <person name="Nozaki H."/>
        </authorList>
    </citation>
    <scope>NUCLEOTIDE SEQUENCE</scope>
    <source>
        <strain evidence="1">NIES-3786</strain>
    </source>
</reference>
<dbReference type="EMBL" id="BNCP01000009">
    <property type="protein sequence ID" value="GIL76548.1"/>
    <property type="molecule type" value="Genomic_DNA"/>
</dbReference>
<proteinExistence type="predicted"/>
<dbReference type="AlphaFoldDB" id="A0A8J4C6G9"/>
<keyword evidence="2" id="KW-1185">Reference proteome</keyword>
<protein>
    <submittedName>
        <fullName evidence="1">Uncharacterized protein</fullName>
    </submittedName>
</protein>
<gene>
    <name evidence="1" type="ORF">Vretifemale_6045</name>
</gene>
<dbReference type="Proteomes" id="UP000747110">
    <property type="component" value="Unassembled WGS sequence"/>
</dbReference>
<accession>A0A8J4C6G9</accession>
<comment type="caution">
    <text evidence="1">The sequence shown here is derived from an EMBL/GenBank/DDBJ whole genome shotgun (WGS) entry which is preliminary data.</text>
</comment>
<sequence length="104" mass="11960">MPAHETLHEGPHIEVHYGFDDGYDPPCYFFYVQDDRLGFKEGAAEAVDRVCSNFCEEGDGYYFDLHVGHTGFGQKVSREVMAEFWKRFGVPEPHVDAVKQGRTW</sequence>